<evidence type="ECO:0000313" key="3">
    <source>
        <dbReference type="EMBL" id="RUT47420.1"/>
    </source>
</evidence>
<name>A0A3S1BTY4_9BACL</name>
<evidence type="ECO:0000256" key="1">
    <source>
        <dbReference type="PROSITE-ProRule" id="PRU00325"/>
    </source>
</evidence>
<keyword evidence="1" id="KW-0863">Zinc-finger</keyword>
<dbReference type="OrthoDB" id="9816340at2"/>
<keyword evidence="1" id="KW-0862">Zinc</keyword>
<dbReference type="Proteomes" id="UP000279446">
    <property type="component" value="Unassembled WGS sequence"/>
</dbReference>
<dbReference type="PROSITE" id="PS50966">
    <property type="entry name" value="ZF_SWIM"/>
    <property type="match status" value="1"/>
</dbReference>
<dbReference type="AlphaFoldDB" id="A0A3S1BTY4"/>
<gene>
    <name evidence="3" type="ORF">EJP82_06845</name>
</gene>
<dbReference type="InterPro" id="IPR007527">
    <property type="entry name" value="Znf_SWIM"/>
</dbReference>
<keyword evidence="1" id="KW-0479">Metal-binding</keyword>
<sequence>MNQITESYVDSLALNSNAIKNGKDLVKKDKLSKLCSSPDQTFMFGECKGSGSTPYICSVDFIKADAPVFRCSCPSRQFPCKHNLGLMYAYTMGKPFETTDIPQDIVDKRENAEKREEKKKEAVSGDNVNVKKRKPNKAALVKKVTAQLEGIGILEKLILKLIQSGLGSIDKKMIQTLEEQAKQLGNYYIPGAQTALREMLLLLKSDVDRETTYSLAMEHLNILYSLVKKSKDYLQSKIDNPDPEVMMDTDSTLEEWIGHAWQLVELRECGRVQADAELRQLFFRSYTDEARGEYVDEGCWMELLTGNLRMTRTFRPYRTSKFIREEDSFYDVLKVKELFIYPGDLNPRVRWEDATIQQPEELDYDRMRSHACKSIPEAVKQVKNQIKTPLADKHPVVLLEYADIACDEAGFLLVDKQGKQLRLADISWLNHPTTPLLSWINQQHVSNHAMLVMFEHDLERNQLLAQPLSIITSDNIIRLLY</sequence>
<organism evidence="3 4">
    <name type="scientific">Paenibacillus anaericanus</name>
    <dbReference type="NCBI Taxonomy" id="170367"/>
    <lineage>
        <taxon>Bacteria</taxon>
        <taxon>Bacillati</taxon>
        <taxon>Bacillota</taxon>
        <taxon>Bacilli</taxon>
        <taxon>Bacillales</taxon>
        <taxon>Paenibacillaceae</taxon>
        <taxon>Paenibacillus</taxon>
    </lineage>
</organism>
<dbReference type="GO" id="GO:0008270">
    <property type="term" value="F:zinc ion binding"/>
    <property type="evidence" value="ECO:0007669"/>
    <property type="project" value="UniProtKB-KW"/>
</dbReference>
<reference evidence="3 4" key="1">
    <citation type="submission" date="2018-12" db="EMBL/GenBank/DDBJ databases">
        <authorList>
            <person name="Sun L."/>
            <person name="Chen Z."/>
        </authorList>
    </citation>
    <scope>NUCLEOTIDE SEQUENCE [LARGE SCALE GENOMIC DNA]</scope>
    <source>
        <strain evidence="3 4">DSM 15890</strain>
    </source>
</reference>
<dbReference type="EMBL" id="RZNY01000004">
    <property type="protein sequence ID" value="RUT47420.1"/>
    <property type="molecule type" value="Genomic_DNA"/>
</dbReference>
<comment type="caution">
    <text evidence="3">The sequence shown here is derived from an EMBL/GenBank/DDBJ whole genome shotgun (WGS) entry which is preliminary data.</text>
</comment>
<dbReference type="RefSeq" id="WP_127191298.1">
    <property type="nucleotide sequence ID" value="NZ_RZNY01000004.1"/>
</dbReference>
<accession>A0A3S1BTY4</accession>
<evidence type="ECO:0000313" key="4">
    <source>
        <dbReference type="Proteomes" id="UP000279446"/>
    </source>
</evidence>
<protein>
    <submittedName>
        <fullName evidence="3">SWIM zinc finger family protein</fullName>
    </submittedName>
</protein>
<proteinExistence type="predicted"/>
<keyword evidence="4" id="KW-1185">Reference proteome</keyword>
<feature type="domain" description="SWIM-type" evidence="2">
    <location>
        <begin position="55"/>
        <end position="91"/>
    </location>
</feature>
<evidence type="ECO:0000259" key="2">
    <source>
        <dbReference type="PROSITE" id="PS50966"/>
    </source>
</evidence>